<keyword evidence="3" id="KW-1185">Reference proteome</keyword>
<dbReference type="AlphaFoldDB" id="A0A1G6IKF3"/>
<dbReference type="RefSeq" id="WP_176763834.1">
    <property type="nucleotide sequence ID" value="NZ_FMYM01000005.1"/>
</dbReference>
<sequence>MKNMKRLKILVVGAVALSAVVGASLSGVVEPLGHNVPGAASTIGVEGVKSDGHNVPG</sequence>
<evidence type="ECO:0008006" key="4">
    <source>
        <dbReference type="Google" id="ProtNLM"/>
    </source>
</evidence>
<evidence type="ECO:0000313" key="3">
    <source>
        <dbReference type="Proteomes" id="UP000242662"/>
    </source>
</evidence>
<evidence type="ECO:0000313" key="2">
    <source>
        <dbReference type="EMBL" id="SDC07009.1"/>
    </source>
</evidence>
<dbReference type="STRING" id="1464122.SAMN05421737_10595"/>
<reference evidence="3" key="1">
    <citation type="submission" date="2016-09" db="EMBL/GenBank/DDBJ databases">
        <authorList>
            <person name="Varghese N."/>
            <person name="Submissions S."/>
        </authorList>
    </citation>
    <scope>NUCLEOTIDE SEQUENCE [LARGE SCALE GENOMIC DNA]</scope>
    <source>
        <strain evidence="3">25nlg</strain>
    </source>
</reference>
<feature type="chain" id="PRO_5038741866" description="Phr family secreted Rap phosphatase inhibitor" evidence="1">
    <location>
        <begin position="24"/>
        <end position="57"/>
    </location>
</feature>
<evidence type="ECO:0000256" key="1">
    <source>
        <dbReference type="SAM" id="SignalP"/>
    </source>
</evidence>
<name>A0A1G6IKF3_9BACI</name>
<protein>
    <recommendedName>
        <fullName evidence="4">Phr family secreted Rap phosphatase inhibitor</fullName>
    </recommendedName>
</protein>
<feature type="signal peptide" evidence="1">
    <location>
        <begin position="1"/>
        <end position="23"/>
    </location>
</feature>
<organism evidence="2 3">
    <name type="scientific">Shouchella lonarensis</name>
    <dbReference type="NCBI Taxonomy" id="1464122"/>
    <lineage>
        <taxon>Bacteria</taxon>
        <taxon>Bacillati</taxon>
        <taxon>Bacillota</taxon>
        <taxon>Bacilli</taxon>
        <taxon>Bacillales</taxon>
        <taxon>Bacillaceae</taxon>
        <taxon>Shouchella</taxon>
    </lineage>
</organism>
<proteinExistence type="predicted"/>
<dbReference type="EMBL" id="FMYM01000005">
    <property type="protein sequence ID" value="SDC07009.1"/>
    <property type="molecule type" value="Genomic_DNA"/>
</dbReference>
<keyword evidence="1" id="KW-0732">Signal</keyword>
<gene>
    <name evidence="2" type="ORF">SAMN05421737_10595</name>
</gene>
<accession>A0A1G6IKF3</accession>
<dbReference type="Proteomes" id="UP000242662">
    <property type="component" value="Unassembled WGS sequence"/>
</dbReference>